<evidence type="ECO:0000256" key="3">
    <source>
        <dbReference type="ARBA" id="ARBA00022701"/>
    </source>
</evidence>
<evidence type="ECO:0000313" key="9">
    <source>
        <dbReference type="Proteomes" id="UP000472262"/>
    </source>
</evidence>
<organism evidence="8 9">
    <name type="scientific">Sinocyclocheilus grahami</name>
    <name type="common">Dianchi golden-line fish</name>
    <name type="synonym">Barbus grahami</name>
    <dbReference type="NCBI Taxonomy" id="75366"/>
    <lineage>
        <taxon>Eukaryota</taxon>
        <taxon>Metazoa</taxon>
        <taxon>Chordata</taxon>
        <taxon>Craniata</taxon>
        <taxon>Vertebrata</taxon>
        <taxon>Euteleostomi</taxon>
        <taxon>Actinopterygii</taxon>
        <taxon>Neopterygii</taxon>
        <taxon>Teleostei</taxon>
        <taxon>Ostariophysi</taxon>
        <taxon>Cypriniformes</taxon>
        <taxon>Cyprinidae</taxon>
        <taxon>Cyprininae</taxon>
        <taxon>Sinocyclocheilus</taxon>
    </lineage>
</organism>
<dbReference type="InParanoid" id="A0A672NV10"/>
<keyword evidence="4 6" id="KW-0175">Coiled coil</keyword>
<proteinExistence type="predicted"/>
<dbReference type="OMA" id="CTICEVF"/>
<reference evidence="8" key="1">
    <citation type="submission" date="2025-08" db="UniProtKB">
        <authorList>
            <consortium name="Ensembl"/>
        </authorList>
    </citation>
    <scope>IDENTIFICATION</scope>
</reference>
<dbReference type="Pfam" id="PF16641">
    <property type="entry name" value="CLIP1_ZNF"/>
    <property type="match status" value="2"/>
</dbReference>
<protein>
    <recommendedName>
        <fullName evidence="7">CLIP1 zinc knuckle domain-containing protein</fullName>
    </recommendedName>
</protein>
<evidence type="ECO:0000313" key="8">
    <source>
        <dbReference type="Ensembl" id="ENSSGRP00000053758.1"/>
    </source>
</evidence>
<comment type="subcellular location">
    <subcellularLocation>
        <location evidence="1">Cytoplasm</location>
        <location evidence="1">Cytoskeleton</location>
    </subcellularLocation>
</comment>
<sequence length="114" mass="12987">MGLINRELVEFLNSVIVDLRRKNEDLTSKLETMSEAALNGNGPTLKKQAPPRLFCDICDCFDLHDTEDCPTQDQMLDSLPHTSYHGSTSDQRPYCDICEVFGHWTESCKDDQTF</sequence>
<keyword evidence="3" id="KW-0493">Microtubule</keyword>
<feature type="coiled-coil region" evidence="6">
    <location>
        <begin position="9"/>
        <end position="36"/>
    </location>
</feature>
<evidence type="ECO:0000259" key="7">
    <source>
        <dbReference type="Pfam" id="PF16641"/>
    </source>
</evidence>
<name>A0A672NV10_SINGR</name>
<dbReference type="InterPro" id="IPR032108">
    <property type="entry name" value="CLIP1_ZNF"/>
</dbReference>
<feature type="domain" description="CLIP1 zinc knuckle" evidence="7">
    <location>
        <begin position="92"/>
        <end position="108"/>
    </location>
</feature>
<evidence type="ECO:0000256" key="6">
    <source>
        <dbReference type="SAM" id="Coils"/>
    </source>
</evidence>
<accession>A0A672NV10</accession>
<keyword evidence="5" id="KW-0206">Cytoskeleton</keyword>
<dbReference type="Proteomes" id="UP000472262">
    <property type="component" value="Unassembled WGS sequence"/>
</dbReference>
<keyword evidence="9" id="KW-1185">Reference proteome</keyword>
<evidence type="ECO:0000256" key="1">
    <source>
        <dbReference type="ARBA" id="ARBA00004245"/>
    </source>
</evidence>
<evidence type="ECO:0000256" key="2">
    <source>
        <dbReference type="ARBA" id="ARBA00022490"/>
    </source>
</evidence>
<dbReference type="Ensembl" id="ENSSGRT00000057443.1">
    <property type="protein sequence ID" value="ENSSGRP00000053758.1"/>
    <property type="gene ID" value="ENSSGRG00000028347.1"/>
</dbReference>
<dbReference type="GO" id="GO:0005874">
    <property type="term" value="C:microtubule"/>
    <property type="evidence" value="ECO:0007669"/>
    <property type="project" value="UniProtKB-KW"/>
</dbReference>
<evidence type="ECO:0000256" key="4">
    <source>
        <dbReference type="ARBA" id="ARBA00023054"/>
    </source>
</evidence>
<evidence type="ECO:0000256" key="5">
    <source>
        <dbReference type="ARBA" id="ARBA00023212"/>
    </source>
</evidence>
<keyword evidence="2" id="KW-0963">Cytoplasm</keyword>
<reference evidence="8" key="2">
    <citation type="submission" date="2025-09" db="UniProtKB">
        <authorList>
            <consortium name="Ensembl"/>
        </authorList>
    </citation>
    <scope>IDENTIFICATION</scope>
</reference>
<feature type="domain" description="CLIP1 zinc knuckle" evidence="7">
    <location>
        <begin position="52"/>
        <end position="69"/>
    </location>
</feature>
<dbReference type="AlphaFoldDB" id="A0A672NV10"/>